<comment type="similarity">
    <text evidence="1">Belongs to the UPF0246 family.</text>
</comment>
<dbReference type="Pfam" id="PF03883">
    <property type="entry name" value="H2O2_YaaD"/>
    <property type="match status" value="1"/>
</dbReference>
<accession>A0A1H9KYQ9</accession>
<dbReference type="RefSeq" id="WP_089746587.1">
    <property type="nucleotide sequence ID" value="NZ_FOGF01000016.1"/>
</dbReference>
<dbReference type="PANTHER" id="PTHR30283">
    <property type="entry name" value="PEROXIDE STRESS RESPONSE PROTEIN YAAA"/>
    <property type="match status" value="1"/>
</dbReference>
<name>A0A1H9KYQ9_9LACT</name>
<dbReference type="Proteomes" id="UP000198556">
    <property type="component" value="Unassembled WGS sequence"/>
</dbReference>
<evidence type="ECO:0000256" key="1">
    <source>
        <dbReference type="HAMAP-Rule" id="MF_00652"/>
    </source>
</evidence>
<protein>
    <recommendedName>
        <fullName evidence="1">UPF0246 protein SAMN05421767_11615</fullName>
    </recommendedName>
</protein>
<dbReference type="NCBIfam" id="NF002543">
    <property type="entry name" value="PRK02101.1-4"/>
    <property type="match status" value="1"/>
</dbReference>
<dbReference type="STRING" id="137733.SAMN05421767_11615"/>
<dbReference type="InterPro" id="IPR005583">
    <property type="entry name" value="YaaA"/>
</dbReference>
<keyword evidence="3" id="KW-1185">Reference proteome</keyword>
<organism evidence="2 3">
    <name type="scientific">Granulicatella balaenopterae</name>
    <dbReference type="NCBI Taxonomy" id="137733"/>
    <lineage>
        <taxon>Bacteria</taxon>
        <taxon>Bacillati</taxon>
        <taxon>Bacillota</taxon>
        <taxon>Bacilli</taxon>
        <taxon>Lactobacillales</taxon>
        <taxon>Carnobacteriaceae</taxon>
        <taxon>Granulicatella</taxon>
    </lineage>
</organism>
<evidence type="ECO:0000313" key="2">
    <source>
        <dbReference type="EMBL" id="SER04045.1"/>
    </source>
</evidence>
<reference evidence="2 3" key="1">
    <citation type="submission" date="2016-10" db="EMBL/GenBank/DDBJ databases">
        <authorList>
            <person name="de Groot N.N."/>
        </authorList>
    </citation>
    <scope>NUCLEOTIDE SEQUENCE [LARGE SCALE GENOMIC DNA]</scope>
    <source>
        <strain evidence="2 3">DSM 15827</strain>
    </source>
</reference>
<sequence length="246" mass="28706">MKMIISPAKKMKVDEDAIPYRDLPQFLANTKEIKDYLQSLSYQELKDLWNTNDKITQQNVERLKEMDLTSRLTPAILAYEGIQYQYMAPTVFDEESFQYVEDNVRVLSAFYGVLKPLDGITPYRLEMQAKTKINGIKGLYHYWGDRLYQAIRDESGIIINLASKEYSKCIEKYLQPTDKMITCVFAEMVDGTLKQKATYAKMARGEMIRYLAENKIDSLKGVKNFNYLGYKYDEGLSNQEKYVFIK</sequence>
<dbReference type="HAMAP" id="MF_00652">
    <property type="entry name" value="UPF0246"/>
    <property type="match status" value="1"/>
</dbReference>
<evidence type="ECO:0000313" key="3">
    <source>
        <dbReference type="Proteomes" id="UP000198556"/>
    </source>
</evidence>
<gene>
    <name evidence="2" type="ORF">SAMN05421767_11615</name>
</gene>
<dbReference type="AlphaFoldDB" id="A0A1H9KYQ9"/>
<dbReference type="OrthoDB" id="9777133at2"/>
<dbReference type="GO" id="GO:0033194">
    <property type="term" value="P:response to hydroperoxide"/>
    <property type="evidence" value="ECO:0007669"/>
    <property type="project" value="TreeGrafter"/>
</dbReference>
<dbReference type="GO" id="GO:0005829">
    <property type="term" value="C:cytosol"/>
    <property type="evidence" value="ECO:0007669"/>
    <property type="project" value="TreeGrafter"/>
</dbReference>
<proteinExistence type="inferred from homology"/>
<dbReference type="EMBL" id="FOGF01000016">
    <property type="protein sequence ID" value="SER04045.1"/>
    <property type="molecule type" value="Genomic_DNA"/>
</dbReference>
<dbReference type="PANTHER" id="PTHR30283:SF4">
    <property type="entry name" value="PEROXIDE STRESS RESISTANCE PROTEIN YAAA"/>
    <property type="match status" value="1"/>
</dbReference>